<protein>
    <recommendedName>
        <fullName evidence="1">Type I restriction enzyme R protein N-terminal domain-containing protein</fullName>
    </recommendedName>
</protein>
<dbReference type="Gene3D" id="3.90.1570.30">
    <property type="match status" value="1"/>
</dbReference>
<feature type="domain" description="Type I restriction enzyme R protein N-terminal" evidence="1">
    <location>
        <begin position="24"/>
        <end position="124"/>
    </location>
</feature>
<dbReference type="EMBL" id="CP028884">
    <property type="protein sequence ID" value="AYE35984.1"/>
    <property type="molecule type" value="Genomic_DNA"/>
</dbReference>
<dbReference type="Pfam" id="PF13588">
    <property type="entry name" value="HSDR_N_2"/>
    <property type="match status" value="1"/>
</dbReference>
<proteinExistence type="predicted"/>
<sequence>MQFKRHIMSLSKKVREVKDSVLLEEATKHHLVLPLLTILGYDYTNPLIVEPEFTADFSNKNAKKVDYALLLENNQGIILMEVKHHSENLERHVEQLVNYFNNLKPKRSVEFGILTNGLEYQFFTDLSNDNLLDTEPFMVVNLEEITLESIDNLRKFCRKDFDVRVVKSFAREIRYRKFVSQYLKTEASNPSDDFIRFINRKIEFKKPALLDAKNVVRSVFSEILFPSCALRNNRVVVSRMIDEKTLNNNNRSNEENTKNLERLAKSSIEVQNLNKILENFIFTLDNVEKYESQHYTGYRIVGGKLFADLVFRPKRNVILITVKVPLEKVCLKEGFVRDVSGIGTYGNGNIEIVFVDESQFEEVKRLIRLSFDLCN</sequence>
<dbReference type="OrthoDB" id="9148007at2"/>
<gene>
    <name evidence="2" type="ORF">DB313_00450</name>
</gene>
<reference evidence="2 3" key="1">
    <citation type="journal article" date="2018" name="Infect. Genet. Evol.">
        <title>Genome-wide analysis of Borrelia turcica and 'Candidatus Borrelia tachyglossi' shows relapsing fever-like genomes with unique genomic links to Lyme disease Borrelia.</title>
        <authorList>
            <person name="Gofton A.W."/>
            <person name="Margos G."/>
            <person name="Fingerle V."/>
            <person name="Hepner S."/>
            <person name="Loh S.M."/>
            <person name="Ryan U."/>
            <person name="Irwin P."/>
            <person name="Oskam C.L."/>
        </authorList>
    </citation>
    <scope>NUCLEOTIDE SEQUENCE [LARGE SCALE GENOMIC DNA]</scope>
    <source>
        <strain evidence="2 3">IST7</strain>
    </source>
</reference>
<evidence type="ECO:0000313" key="3">
    <source>
        <dbReference type="Proteomes" id="UP000275571"/>
    </source>
</evidence>
<dbReference type="Proteomes" id="UP000275571">
    <property type="component" value="Chromosome"/>
</dbReference>
<accession>A0A386PJF6</accession>
<dbReference type="KEGG" id="btur:DB313_00450"/>
<keyword evidence="3" id="KW-1185">Reference proteome</keyword>
<organism evidence="2 3">
    <name type="scientific">Borrelia turcica IST7</name>
    <dbReference type="NCBI Taxonomy" id="1104446"/>
    <lineage>
        <taxon>Bacteria</taxon>
        <taxon>Pseudomonadati</taxon>
        <taxon>Spirochaetota</taxon>
        <taxon>Spirochaetia</taxon>
        <taxon>Spirochaetales</taxon>
        <taxon>Borreliaceae</taxon>
        <taxon>Borrelia</taxon>
    </lineage>
</organism>
<dbReference type="InterPro" id="IPR029464">
    <property type="entry name" value="HSDR_N"/>
</dbReference>
<name>A0A386PJF6_9SPIR</name>
<evidence type="ECO:0000259" key="1">
    <source>
        <dbReference type="Pfam" id="PF13588"/>
    </source>
</evidence>
<evidence type="ECO:0000313" key="2">
    <source>
        <dbReference type="EMBL" id="AYE35984.1"/>
    </source>
</evidence>
<dbReference type="AlphaFoldDB" id="A0A386PJF6"/>
<dbReference type="RefSeq" id="WP_120103903.1">
    <property type="nucleotide sequence ID" value="NZ_CP028884.1"/>
</dbReference>